<dbReference type="InterPro" id="IPR006035">
    <property type="entry name" value="Ureohydrolase"/>
</dbReference>
<reference evidence="6" key="1">
    <citation type="submission" date="2017-05" db="EMBL/GenBank/DDBJ databases">
        <authorList>
            <person name="Papadimitriou K."/>
        </authorList>
    </citation>
    <scope>NUCLEOTIDE SEQUENCE [LARGE SCALE GENOMIC DNA]</scope>
    <source>
        <strain evidence="6">ACA-DC 3411</strain>
    </source>
</reference>
<keyword evidence="3" id="KW-0464">Manganese</keyword>
<name>A0A1Y6JTE1_9LACO</name>
<proteinExistence type="inferred from homology"/>
<accession>A0A1Y6JTE1</accession>
<evidence type="ECO:0000256" key="3">
    <source>
        <dbReference type="ARBA" id="ARBA00023211"/>
    </source>
</evidence>
<keyword evidence="2 5" id="KW-0378">Hydrolase</keyword>
<dbReference type="EMBL" id="LT854705">
    <property type="protein sequence ID" value="SMS13105.1"/>
    <property type="molecule type" value="Genomic_DNA"/>
</dbReference>
<evidence type="ECO:0000313" key="5">
    <source>
        <dbReference type="EMBL" id="SMS13105.1"/>
    </source>
</evidence>
<dbReference type="PANTHER" id="PTHR43782">
    <property type="entry name" value="ARGINASE"/>
    <property type="match status" value="1"/>
</dbReference>
<evidence type="ECO:0000256" key="4">
    <source>
        <dbReference type="PROSITE-ProRule" id="PRU00742"/>
    </source>
</evidence>
<dbReference type="PANTHER" id="PTHR43782:SF3">
    <property type="entry name" value="ARGINASE"/>
    <property type="match status" value="1"/>
</dbReference>
<organism evidence="5 6">
    <name type="scientific">Levilactobacillus zymae</name>
    <dbReference type="NCBI Taxonomy" id="267363"/>
    <lineage>
        <taxon>Bacteria</taxon>
        <taxon>Bacillati</taxon>
        <taxon>Bacillota</taxon>
        <taxon>Bacilli</taxon>
        <taxon>Lactobacillales</taxon>
        <taxon>Lactobacillaceae</taxon>
        <taxon>Levilactobacillus</taxon>
    </lineage>
</organism>
<dbReference type="SUPFAM" id="SSF52768">
    <property type="entry name" value="Arginase/deacetylase"/>
    <property type="match status" value="1"/>
</dbReference>
<dbReference type="GO" id="GO:0004053">
    <property type="term" value="F:arginase activity"/>
    <property type="evidence" value="ECO:0007669"/>
    <property type="project" value="UniProtKB-EC"/>
</dbReference>
<evidence type="ECO:0000313" key="6">
    <source>
        <dbReference type="Proteomes" id="UP000195412"/>
    </source>
</evidence>
<dbReference type="PROSITE" id="PS51409">
    <property type="entry name" value="ARGINASE_2"/>
    <property type="match status" value="1"/>
</dbReference>
<dbReference type="Proteomes" id="UP000195412">
    <property type="component" value="Chromosome I"/>
</dbReference>
<evidence type="ECO:0000256" key="1">
    <source>
        <dbReference type="ARBA" id="ARBA00022723"/>
    </source>
</evidence>
<dbReference type="Pfam" id="PF00491">
    <property type="entry name" value="Arginase"/>
    <property type="match status" value="1"/>
</dbReference>
<dbReference type="EC" id="3.5.3.1" evidence="5"/>
<evidence type="ECO:0000256" key="2">
    <source>
        <dbReference type="ARBA" id="ARBA00022801"/>
    </source>
</evidence>
<sequence length="288" mass="32105">MTKTIRLIVPDWQAGDQPTYRLGAQVLAAIAPYAPQQEEIRVTVPTTPRQLPVENGVAGQSIVQATVQRTQQAIQAAAPDKIITFGGNCLVSQAPFDYLNRRYRGNLGVIWLDAHPDISDPAMYDHEHAMVLGNLLHAGDPTLAKLVQTPLRPEQVYFAGLQDPTLAERTELRRLKLRYQLQTTADLTVAPLLAWLKQNQFDHVAIHFDIDALDPDPTNFYATYFNNPHLGPLPDNAAKGGLQRSAVWRTIAQLSQQIDLVGLTIAEYLPWGAQELNDLMTQTRIFND</sequence>
<dbReference type="RefSeq" id="WP_087741256.1">
    <property type="nucleotide sequence ID" value="NZ_JBPWQU010000046.1"/>
</dbReference>
<dbReference type="CDD" id="cd09999">
    <property type="entry name" value="Arginase-like_1"/>
    <property type="match status" value="1"/>
</dbReference>
<dbReference type="InterPro" id="IPR023696">
    <property type="entry name" value="Ureohydrolase_dom_sf"/>
</dbReference>
<dbReference type="GO" id="GO:0005829">
    <property type="term" value="C:cytosol"/>
    <property type="evidence" value="ECO:0007669"/>
    <property type="project" value="TreeGrafter"/>
</dbReference>
<dbReference type="Gene3D" id="3.40.800.10">
    <property type="entry name" value="Ureohydrolase domain"/>
    <property type="match status" value="1"/>
</dbReference>
<dbReference type="AlphaFoldDB" id="A0A1Y6JTE1"/>
<dbReference type="KEGG" id="lzy:LZ3411_0055"/>
<comment type="similarity">
    <text evidence="4">Belongs to the arginase family.</text>
</comment>
<keyword evidence="1" id="KW-0479">Metal-binding</keyword>
<dbReference type="GO" id="GO:0030145">
    <property type="term" value="F:manganese ion binding"/>
    <property type="evidence" value="ECO:0007669"/>
    <property type="project" value="TreeGrafter"/>
</dbReference>
<gene>
    <name evidence="5" type="ORF">LZ3411_0055</name>
</gene>
<protein>
    <submittedName>
        <fullName evidence="5">Arginase</fullName>
        <ecNumber evidence="5">3.5.3.1</ecNumber>
    </submittedName>
</protein>